<dbReference type="PANTHER" id="PTHR12778:SF10">
    <property type="entry name" value="MAJOR FACILITATOR SUPERFAMILY DOMAIN-CONTAINING PROTEIN 3"/>
    <property type="match status" value="1"/>
</dbReference>
<evidence type="ECO:0000256" key="3">
    <source>
        <dbReference type="ARBA" id="ARBA00022692"/>
    </source>
</evidence>
<dbReference type="Pfam" id="PF07690">
    <property type="entry name" value="MFS_1"/>
    <property type="match status" value="1"/>
</dbReference>
<proteinExistence type="predicted"/>
<dbReference type="GO" id="GO:0016020">
    <property type="term" value="C:membrane"/>
    <property type="evidence" value="ECO:0007669"/>
    <property type="project" value="UniProtKB-SubCell"/>
</dbReference>
<comment type="subcellular location">
    <subcellularLocation>
        <location evidence="1">Membrane</location>
        <topology evidence="1">Multi-pass membrane protein</topology>
    </subcellularLocation>
</comment>
<dbReference type="GO" id="GO:0022857">
    <property type="term" value="F:transmembrane transporter activity"/>
    <property type="evidence" value="ECO:0007669"/>
    <property type="project" value="InterPro"/>
</dbReference>
<feature type="transmembrane region" description="Helical" evidence="6">
    <location>
        <begin position="88"/>
        <end position="106"/>
    </location>
</feature>
<name>A0A381UBF0_9ZZZZ</name>
<sequence length="433" mass="48323">MNAWVISLKAYLKPNLLLIVLLGLLAGIPYGMILDPLNFWLSKSGVDRASIGLLSLVFLTYAFKALWAPLVDRIQLPFLKRIGQRKSWLVLAQLLSFIFLIAIGMNDPKQNLELLVICVFALAFFSATQDICIDALRIELVEKEELGQAAANYQLGWRVGGVWFAQVVGFILGGTIGYSNAYLIVALVFLSLSVFIFFKMPEPERIVRPYISVFSHPGRWLKDSFVDPVVDLYDRYKSEVGLLLLLIFFYRLSDMYLGPMAMPFYREMGFTEIEVALVTNFFGTAVTIIGVFAGGLLVHRFGLEINIFYGAVLTALTNLPFVYLNYLGTDLDPSNELQFLWVVIGMDNFTQGYVGTIAITFISRVVSPSFTATQYALLVLLGTVPSRILGGSSGFVVNEFGYHDFFLIACALGIPAIVLSYIVWKKKLIFSSS</sequence>
<organism evidence="8">
    <name type="scientific">marine metagenome</name>
    <dbReference type="NCBI Taxonomy" id="408172"/>
    <lineage>
        <taxon>unclassified sequences</taxon>
        <taxon>metagenomes</taxon>
        <taxon>ecological metagenomes</taxon>
    </lineage>
</organism>
<feature type="transmembrane region" description="Helical" evidence="6">
    <location>
        <begin position="277"/>
        <end position="298"/>
    </location>
</feature>
<feature type="transmembrane region" description="Helical" evidence="6">
    <location>
        <begin position="181"/>
        <end position="198"/>
    </location>
</feature>
<feature type="transmembrane region" description="Helical" evidence="6">
    <location>
        <begin position="157"/>
        <end position="175"/>
    </location>
</feature>
<feature type="transmembrane region" description="Helical" evidence="6">
    <location>
        <begin position="112"/>
        <end position="136"/>
    </location>
</feature>
<evidence type="ECO:0000256" key="1">
    <source>
        <dbReference type="ARBA" id="ARBA00004141"/>
    </source>
</evidence>
<dbReference type="AlphaFoldDB" id="A0A381UBF0"/>
<keyword evidence="5 6" id="KW-0472">Membrane</keyword>
<evidence type="ECO:0000256" key="2">
    <source>
        <dbReference type="ARBA" id="ARBA00022448"/>
    </source>
</evidence>
<dbReference type="EMBL" id="UINC01006096">
    <property type="protein sequence ID" value="SVA25459.1"/>
    <property type="molecule type" value="Genomic_DNA"/>
</dbReference>
<dbReference type="PROSITE" id="PS50850">
    <property type="entry name" value="MFS"/>
    <property type="match status" value="1"/>
</dbReference>
<dbReference type="InterPro" id="IPR004752">
    <property type="entry name" value="AmpG_permease/AT-1"/>
</dbReference>
<keyword evidence="4 6" id="KW-1133">Transmembrane helix</keyword>
<feature type="transmembrane region" description="Helical" evidence="6">
    <location>
        <begin position="339"/>
        <end position="363"/>
    </location>
</feature>
<keyword evidence="2" id="KW-0813">Transport</keyword>
<feature type="transmembrane region" description="Helical" evidence="6">
    <location>
        <begin position="240"/>
        <end position="257"/>
    </location>
</feature>
<dbReference type="InterPro" id="IPR020846">
    <property type="entry name" value="MFS_dom"/>
</dbReference>
<evidence type="ECO:0000256" key="4">
    <source>
        <dbReference type="ARBA" id="ARBA00022989"/>
    </source>
</evidence>
<feature type="transmembrane region" description="Helical" evidence="6">
    <location>
        <begin position="305"/>
        <end position="327"/>
    </location>
</feature>
<reference evidence="8" key="1">
    <citation type="submission" date="2018-05" db="EMBL/GenBank/DDBJ databases">
        <authorList>
            <person name="Lanie J.A."/>
            <person name="Ng W.-L."/>
            <person name="Kazmierczak K.M."/>
            <person name="Andrzejewski T.M."/>
            <person name="Davidsen T.M."/>
            <person name="Wayne K.J."/>
            <person name="Tettelin H."/>
            <person name="Glass J.I."/>
            <person name="Rusch D."/>
            <person name="Podicherti R."/>
            <person name="Tsui H.-C.T."/>
            <person name="Winkler M.E."/>
        </authorList>
    </citation>
    <scope>NUCLEOTIDE SEQUENCE</scope>
</reference>
<evidence type="ECO:0000256" key="5">
    <source>
        <dbReference type="ARBA" id="ARBA00023136"/>
    </source>
</evidence>
<dbReference type="SUPFAM" id="SSF103473">
    <property type="entry name" value="MFS general substrate transporter"/>
    <property type="match status" value="1"/>
</dbReference>
<protein>
    <recommendedName>
        <fullName evidence="7">Major facilitator superfamily (MFS) profile domain-containing protein</fullName>
    </recommendedName>
</protein>
<evidence type="ECO:0000256" key="6">
    <source>
        <dbReference type="SAM" id="Phobius"/>
    </source>
</evidence>
<dbReference type="InterPro" id="IPR036259">
    <property type="entry name" value="MFS_trans_sf"/>
</dbReference>
<dbReference type="NCBIfam" id="TIGR00901">
    <property type="entry name" value="2A0125"/>
    <property type="match status" value="1"/>
</dbReference>
<feature type="transmembrane region" description="Helical" evidence="6">
    <location>
        <begin position="16"/>
        <end position="34"/>
    </location>
</feature>
<dbReference type="PANTHER" id="PTHR12778">
    <property type="entry name" value="SOLUTE CARRIER FAMILY 33 ACETYL-COA TRANSPORTER -RELATED"/>
    <property type="match status" value="1"/>
</dbReference>
<gene>
    <name evidence="8" type="ORF">METZ01_LOCUS78313</name>
</gene>
<feature type="transmembrane region" description="Helical" evidence="6">
    <location>
        <begin position="402"/>
        <end position="424"/>
    </location>
</feature>
<dbReference type="InterPro" id="IPR011701">
    <property type="entry name" value="MFS"/>
</dbReference>
<feature type="domain" description="Major facilitator superfamily (MFS) profile" evidence="7">
    <location>
        <begin position="15"/>
        <end position="428"/>
    </location>
</feature>
<dbReference type="Gene3D" id="1.20.1250.20">
    <property type="entry name" value="MFS general substrate transporter like domains"/>
    <property type="match status" value="2"/>
</dbReference>
<keyword evidence="3 6" id="KW-0812">Transmembrane</keyword>
<evidence type="ECO:0000313" key="8">
    <source>
        <dbReference type="EMBL" id="SVA25459.1"/>
    </source>
</evidence>
<feature type="transmembrane region" description="Helical" evidence="6">
    <location>
        <begin position="49"/>
        <end position="67"/>
    </location>
</feature>
<accession>A0A381UBF0</accession>
<feature type="transmembrane region" description="Helical" evidence="6">
    <location>
        <begin position="375"/>
        <end position="396"/>
    </location>
</feature>
<evidence type="ECO:0000259" key="7">
    <source>
        <dbReference type="PROSITE" id="PS50850"/>
    </source>
</evidence>